<dbReference type="Gene3D" id="3.60.15.10">
    <property type="entry name" value="Ribonuclease Z/Hydroxyacylglutathione hydrolase-like"/>
    <property type="match status" value="1"/>
</dbReference>
<dbReference type="Pfam" id="PF01834">
    <property type="entry name" value="XRCC1_N"/>
    <property type="match status" value="1"/>
</dbReference>
<dbReference type="InterPro" id="IPR002706">
    <property type="entry name" value="Xrcc1_N"/>
</dbReference>
<dbReference type="InterPro" id="IPR036420">
    <property type="entry name" value="BRCT_dom_sf"/>
</dbReference>
<feature type="compositionally biased region" description="Basic and acidic residues" evidence="1">
    <location>
        <begin position="502"/>
        <end position="511"/>
    </location>
</feature>
<keyword evidence="2" id="KW-0472">Membrane</keyword>
<dbReference type="InterPro" id="IPR013783">
    <property type="entry name" value="Ig-like_fold"/>
</dbReference>
<keyword evidence="2" id="KW-1133">Transmembrane helix</keyword>
<dbReference type="InterPro" id="IPR036866">
    <property type="entry name" value="RibonucZ/Hydroxyglut_hydro"/>
</dbReference>
<reference evidence="4 5" key="1">
    <citation type="journal article" date="2019" name="Genome Biol. Evol.">
        <title>Whole-Genome Sequencing of the Giant Devil Catfish, Bagarius yarrelli.</title>
        <authorList>
            <person name="Jiang W."/>
            <person name="Lv Y."/>
            <person name="Cheng L."/>
            <person name="Yang K."/>
            <person name="Chao B."/>
            <person name="Wang X."/>
            <person name="Li Y."/>
            <person name="Pan X."/>
            <person name="You X."/>
            <person name="Zhang Y."/>
            <person name="Yang J."/>
            <person name="Li J."/>
            <person name="Zhang X."/>
            <person name="Liu S."/>
            <person name="Sun C."/>
            <person name="Yang J."/>
            <person name="Shi Q."/>
        </authorList>
    </citation>
    <scope>NUCLEOTIDE SEQUENCE [LARGE SCALE GENOMIC DNA]</scope>
    <source>
        <strain evidence="4">JWS20170419001</strain>
        <tissue evidence="4">Muscle</tissue>
    </source>
</reference>
<dbReference type="PROSITE" id="PS50835">
    <property type="entry name" value="IG_LIKE"/>
    <property type="match status" value="1"/>
</dbReference>
<dbReference type="OrthoDB" id="449487at2759"/>
<evidence type="ECO:0000313" key="5">
    <source>
        <dbReference type="Proteomes" id="UP000319801"/>
    </source>
</evidence>
<proteinExistence type="predicted"/>
<dbReference type="PANTHER" id="PTHR11370:SF5">
    <property type="entry name" value="DNA REPAIR PROTEIN XRCC1"/>
    <property type="match status" value="1"/>
</dbReference>
<feature type="region of interest" description="Disordered" evidence="1">
    <location>
        <begin position="547"/>
        <end position="616"/>
    </location>
</feature>
<evidence type="ECO:0000256" key="1">
    <source>
        <dbReference type="SAM" id="MobiDB-lite"/>
    </source>
</evidence>
<keyword evidence="2" id="KW-0812">Transmembrane</keyword>
<dbReference type="Gene3D" id="2.60.120.260">
    <property type="entry name" value="Galactose-binding domain-like"/>
    <property type="match status" value="1"/>
</dbReference>
<dbReference type="GO" id="GO:0003684">
    <property type="term" value="F:damaged DNA binding"/>
    <property type="evidence" value="ECO:0007669"/>
    <property type="project" value="InterPro"/>
</dbReference>
<dbReference type="PANTHER" id="PTHR11370">
    <property type="entry name" value="DNA-REPAIR PROTEIN XRCC1"/>
    <property type="match status" value="1"/>
</dbReference>
<dbReference type="AlphaFoldDB" id="A0A556VUM4"/>
<feature type="domain" description="Ig-like" evidence="3">
    <location>
        <begin position="129"/>
        <end position="223"/>
    </location>
</feature>
<dbReference type="SUPFAM" id="SSF52113">
    <property type="entry name" value="BRCT domain"/>
    <property type="match status" value="1"/>
</dbReference>
<dbReference type="Pfam" id="PF00753">
    <property type="entry name" value="Lactamase_B"/>
    <property type="match status" value="1"/>
</dbReference>
<feature type="compositionally biased region" description="Polar residues" evidence="1">
    <location>
        <begin position="426"/>
        <end position="450"/>
    </location>
</feature>
<evidence type="ECO:0000313" key="4">
    <source>
        <dbReference type="EMBL" id="TTR68473.1"/>
    </source>
</evidence>
<feature type="compositionally biased region" description="Acidic residues" evidence="1">
    <location>
        <begin position="547"/>
        <end position="565"/>
    </location>
</feature>
<organism evidence="4 5">
    <name type="scientific">Bagarius yarrelli</name>
    <name type="common">Goonch</name>
    <name type="synonym">Bagrus yarrelli</name>
    <dbReference type="NCBI Taxonomy" id="175774"/>
    <lineage>
        <taxon>Eukaryota</taxon>
        <taxon>Metazoa</taxon>
        <taxon>Chordata</taxon>
        <taxon>Craniata</taxon>
        <taxon>Vertebrata</taxon>
        <taxon>Euteleostomi</taxon>
        <taxon>Actinopterygii</taxon>
        <taxon>Neopterygii</taxon>
        <taxon>Teleostei</taxon>
        <taxon>Ostariophysi</taxon>
        <taxon>Siluriformes</taxon>
        <taxon>Sisoridae</taxon>
        <taxon>Sisorinae</taxon>
        <taxon>Bagarius</taxon>
    </lineage>
</organism>
<feature type="region of interest" description="Disordered" evidence="1">
    <location>
        <begin position="422"/>
        <end position="451"/>
    </location>
</feature>
<evidence type="ECO:0000259" key="3">
    <source>
        <dbReference type="PROSITE" id="PS50835"/>
    </source>
</evidence>
<dbReference type="GO" id="GO:0005634">
    <property type="term" value="C:nucleus"/>
    <property type="evidence" value="ECO:0007669"/>
    <property type="project" value="InterPro"/>
</dbReference>
<dbReference type="Pfam" id="PF07686">
    <property type="entry name" value="V-set"/>
    <property type="match status" value="1"/>
</dbReference>
<name>A0A556VUM4_BAGYA</name>
<dbReference type="Proteomes" id="UP000319801">
    <property type="component" value="Unassembled WGS sequence"/>
</dbReference>
<dbReference type="EMBL" id="VCAZ01000273">
    <property type="protein sequence ID" value="TTR68473.1"/>
    <property type="molecule type" value="Genomic_DNA"/>
</dbReference>
<dbReference type="SUPFAM" id="SSF49785">
    <property type="entry name" value="Galactose-binding domain-like"/>
    <property type="match status" value="1"/>
</dbReference>
<feature type="transmembrane region" description="Helical" evidence="2">
    <location>
        <begin position="227"/>
        <end position="250"/>
    </location>
</feature>
<dbReference type="InterPro" id="IPR036179">
    <property type="entry name" value="Ig-like_dom_sf"/>
</dbReference>
<evidence type="ECO:0000256" key="2">
    <source>
        <dbReference type="SAM" id="Phobius"/>
    </source>
</evidence>
<feature type="region of interest" description="Disordered" evidence="1">
    <location>
        <begin position="489"/>
        <end position="528"/>
    </location>
</feature>
<dbReference type="InterPro" id="IPR008979">
    <property type="entry name" value="Galactose-bd-like_sf"/>
</dbReference>
<feature type="compositionally biased region" description="Basic and acidic residues" evidence="1">
    <location>
        <begin position="518"/>
        <end position="528"/>
    </location>
</feature>
<dbReference type="SUPFAM" id="SSF56281">
    <property type="entry name" value="Metallo-hydrolase/oxidoreductase"/>
    <property type="match status" value="1"/>
</dbReference>
<comment type="caution">
    <text evidence="4">The sequence shown here is derived from an EMBL/GenBank/DDBJ whole genome shotgun (WGS) entry which is preliminary data.</text>
</comment>
<feature type="compositionally biased region" description="Acidic residues" evidence="1">
    <location>
        <begin position="601"/>
        <end position="610"/>
    </location>
</feature>
<dbReference type="GO" id="GO:0051213">
    <property type="term" value="F:dioxygenase activity"/>
    <property type="evidence" value="ECO:0007669"/>
    <property type="project" value="UniProtKB-KW"/>
</dbReference>
<keyword evidence="4" id="KW-0223">Dioxygenase</keyword>
<accession>A0A556VUM4</accession>
<keyword evidence="5" id="KW-1185">Reference proteome</keyword>
<feature type="compositionally biased region" description="Basic and acidic residues" evidence="1">
    <location>
        <begin position="566"/>
        <end position="584"/>
    </location>
</feature>
<dbReference type="InterPro" id="IPR007110">
    <property type="entry name" value="Ig-like_dom"/>
</dbReference>
<sequence>MILITTALIVPNTPERVFAVQGSCALLSCSFPSVNGSGVGVAVRLRFRASPLWTSRQTAFSSDPVEQTEGRFRRRVTLSGDVSLGNCSLIISDVSTSDPEVYELELRERRGPWGGAKKVQVSVAGVPEPPLLNVPQVALLGQTVILNCTVRINCPTAPPRLLWVWERGGAEGAEENRGAERVQSEGETFSMISSLSFTPSELVKPRIRCDAYHHGNQKSSSVTDINIHLGFSALIFTLLFIIVPLFVYLCRRRTKRPVHFRPVHFRPVPLQTSDFRPVPSDQCHFRQCTSDQCTSDQCTSDQCTSDQCTSDQCQCFRPVHLKLSVSVGLPAVRKEPSVQTDTEMPEIKLKHVVSCSSEDNLEKEEQVHSVDVGNEGSAFIEVLVGNSSIKDQDFEFLVKEESQSSGSNLQPGSLFLTRENKESTVKALTSQKSPVQKSSAKPRPQSTQPIPFSRIMDGVVFVLSGFQNPFRSELRDKAVSMGARYLIDGAESSSEEEEEEKEEQKHTERSSQKRQSVSKKEEKSDKSVEERVPKNWCVCVCVHFTDEERDDDDDDDDGSDMDTEDELRRVEQRREEKVEQEDRGSGGQNMVDDPYGGSTDENTDAEEEEDKPIPELPDVSSREAVLIDPVLETVDRDLKLIEELGLKLTVAANTHCHADHVTGTGLLKKRLFGVKSAISKHSGARADIQLSEGDAITFGKNVRKKWTFYSVL</sequence>
<gene>
    <name evidence="4" type="ORF">Baya_16159</name>
</gene>
<keyword evidence="4" id="KW-0560">Oxidoreductase</keyword>
<protein>
    <submittedName>
        <fullName evidence="4">Persulfide dioxygenase ETHE1, mitochondrial</fullName>
    </submittedName>
</protein>
<dbReference type="InterPro" id="IPR013106">
    <property type="entry name" value="Ig_V-set"/>
</dbReference>
<dbReference type="GO" id="GO:0000012">
    <property type="term" value="P:single strand break repair"/>
    <property type="evidence" value="ECO:0007669"/>
    <property type="project" value="InterPro"/>
</dbReference>
<dbReference type="GO" id="GO:0006284">
    <property type="term" value="P:base-excision repair"/>
    <property type="evidence" value="ECO:0007669"/>
    <property type="project" value="TreeGrafter"/>
</dbReference>
<dbReference type="InterPro" id="IPR001279">
    <property type="entry name" value="Metallo-B-lactamas"/>
</dbReference>
<dbReference type="SUPFAM" id="SSF48726">
    <property type="entry name" value="Immunoglobulin"/>
    <property type="match status" value="2"/>
</dbReference>
<dbReference type="Gene3D" id="2.60.40.10">
    <property type="entry name" value="Immunoglobulins"/>
    <property type="match status" value="2"/>
</dbReference>